<dbReference type="InterPro" id="IPR050855">
    <property type="entry name" value="NDM-1-like"/>
</dbReference>
<evidence type="ECO:0000313" key="2">
    <source>
        <dbReference type="EMBL" id="SDH29162.1"/>
    </source>
</evidence>
<keyword evidence="3" id="KW-1185">Reference proteome</keyword>
<protein>
    <submittedName>
        <fullName evidence="2">Glyoxylase, beta-lactamase superfamily II</fullName>
    </submittedName>
</protein>
<dbReference type="Gene3D" id="3.60.15.10">
    <property type="entry name" value="Ribonuclease Z/Hydroxyacylglutathione hydrolase-like"/>
    <property type="match status" value="1"/>
</dbReference>
<organism evidence="2 3">
    <name type="scientific">Microbacterium pygmaeum</name>
    <dbReference type="NCBI Taxonomy" id="370764"/>
    <lineage>
        <taxon>Bacteria</taxon>
        <taxon>Bacillati</taxon>
        <taxon>Actinomycetota</taxon>
        <taxon>Actinomycetes</taxon>
        <taxon>Micrococcales</taxon>
        <taxon>Microbacteriaceae</taxon>
        <taxon>Microbacterium</taxon>
    </lineage>
</organism>
<dbReference type="PANTHER" id="PTHR42951:SF22">
    <property type="entry name" value="METALLO BETA-LACTAMASE SUPERFAMILY LIPOPROTEIN"/>
    <property type="match status" value="1"/>
</dbReference>
<dbReference type="InterPro" id="IPR036866">
    <property type="entry name" value="RibonucZ/Hydroxyglut_hydro"/>
</dbReference>
<accession>A0A1G8B7D5</accession>
<dbReference type="SMART" id="SM00849">
    <property type="entry name" value="Lactamase_B"/>
    <property type="match status" value="1"/>
</dbReference>
<evidence type="ECO:0000313" key="3">
    <source>
        <dbReference type="Proteomes" id="UP000199009"/>
    </source>
</evidence>
<proteinExistence type="predicted"/>
<dbReference type="InterPro" id="IPR001279">
    <property type="entry name" value="Metallo-B-lactamas"/>
</dbReference>
<dbReference type="RefSeq" id="WP_091490998.1">
    <property type="nucleotide sequence ID" value="NZ_LT629692.1"/>
</dbReference>
<feature type="domain" description="Metallo-beta-lactamase" evidence="1">
    <location>
        <begin position="18"/>
        <end position="209"/>
    </location>
</feature>
<dbReference type="AlphaFoldDB" id="A0A1G8B7D5"/>
<dbReference type="SUPFAM" id="SSF56281">
    <property type="entry name" value="Metallo-hydrolase/oxidoreductase"/>
    <property type="match status" value="1"/>
</dbReference>
<reference evidence="2 3" key="1">
    <citation type="submission" date="2016-10" db="EMBL/GenBank/DDBJ databases">
        <authorList>
            <person name="de Groot N.N."/>
        </authorList>
    </citation>
    <scope>NUCLEOTIDE SEQUENCE [LARGE SCALE GENOMIC DNA]</scope>
    <source>
        <strain evidence="2 3">DSM 23142</strain>
    </source>
</reference>
<dbReference type="EMBL" id="LT629692">
    <property type="protein sequence ID" value="SDH29162.1"/>
    <property type="molecule type" value="Genomic_DNA"/>
</dbReference>
<evidence type="ECO:0000259" key="1">
    <source>
        <dbReference type="SMART" id="SM00849"/>
    </source>
</evidence>
<name>A0A1G8B7D5_9MICO</name>
<dbReference type="OrthoDB" id="3813329at2"/>
<gene>
    <name evidence="2" type="ORF">SAMN04489810_2638</name>
</gene>
<dbReference type="PANTHER" id="PTHR42951">
    <property type="entry name" value="METALLO-BETA-LACTAMASE DOMAIN-CONTAINING"/>
    <property type="match status" value="1"/>
</dbReference>
<dbReference type="STRING" id="370764.SAMN04489810_2638"/>
<sequence>MLTRIAPGVRVHESECIRSNAVIVDGVAGALLIDAGITRSEMADIARTLHDERTSIVIGFSTHPDWDHVLWHTDLGSAPRYGTARCAASIRAVLARPDWEEEVAEGLPPEFADDIPMDMLGEITGLPDDADRVPWAGPAVRIIEHRAHAPGHAALLIEDRRVLVAGDMLSDVLVPMLDPRGADPIEDYLAALTLLDGIAEQVDVVVPGHGSIGRLDELRERIDRDRAYVLTLRDGTDSDDPRLSAPEAGWDWVRFIDEGQREMLAARAR</sequence>
<dbReference type="Proteomes" id="UP000199009">
    <property type="component" value="Chromosome I"/>
</dbReference>
<dbReference type="Pfam" id="PF00753">
    <property type="entry name" value="Lactamase_B"/>
    <property type="match status" value="1"/>
</dbReference>